<reference evidence="1 2" key="1">
    <citation type="journal article" date="2012" name="BMC Genomics">
        <title>Tools to kill: Genome of one of the most destructive plant pathogenic fungi Macrophomina phaseolina.</title>
        <authorList>
            <person name="Islam M.S."/>
            <person name="Haque M.S."/>
            <person name="Islam M.M."/>
            <person name="Emdad E.M."/>
            <person name="Halim A."/>
            <person name="Hossen Q.M.M."/>
            <person name="Hossain M.Z."/>
            <person name="Ahmed B."/>
            <person name="Rahim S."/>
            <person name="Rahman M.S."/>
            <person name="Alam M.M."/>
            <person name="Hou S."/>
            <person name="Wan X."/>
            <person name="Saito J.A."/>
            <person name="Alam M."/>
        </authorList>
    </citation>
    <scope>NUCLEOTIDE SEQUENCE [LARGE SCALE GENOMIC DNA]</scope>
    <source>
        <strain evidence="1 2">MS6</strain>
    </source>
</reference>
<protein>
    <recommendedName>
        <fullName evidence="3">N-acetyltransferase domain-containing protein</fullName>
    </recommendedName>
</protein>
<evidence type="ECO:0000313" key="2">
    <source>
        <dbReference type="Proteomes" id="UP000007129"/>
    </source>
</evidence>
<dbReference type="Gene3D" id="3.40.630.30">
    <property type="match status" value="1"/>
</dbReference>
<proteinExistence type="predicted"/>
<dbReference type="HOGENOM" id="CLU_1532877_0_0_1"/>
<dbReference type="InParanoid" id="K2SR16"/>
<dbReference type="AlphaFoldDB" id="K2SR16"/>
<dbReference type="VEuPathDB" id="FungiDB:MPH_03656"/>
<dbReference type="Proteomes" id="UP000007129">
    <property type="component" value="Unassembled WGS sequence"/>
</dbReference>
<dbReference type="eggNOG" id="ENOG502SPBG">
    <property type="taxonomic scope" value="Eukaryota"/>
</dbReference>
<organism evidence="1 2">
    <name type="scientific">Macrophomina phaseolina (strain MS6)</name>
    <name type="common">Charcoal rot fungus</name>
    <dbReference type="NCBI Taxonomy" id="1126212"/>
    <lineage>
        <taxon>Eukaryota</taxon>
        <taxon>Fungi</taxon>
        <taxon>Dikarya</taxon>
        <taxon>Ascomycota</taxon>
        <taxon>Pezizomycotina</taxon>
        <taxon>Dothideomycetes</taxon>
        <taxon>Dothideomycetes incertae sedis</taxon>
        <taxon>Botryosphaeriales</taxon>
        <taxon>Botryosphaeriaceae</taxon>
        <taxon>Macrophomina</taxon>
    </lineage>
</organism>
<name>K2SR16_MACPH</name>
<sequence>MRSFYLDPHWASLWRGISLDKIIRDCAKRLPWNLVKASMGKRHQKVVDDESQKIVGYARWILPEEQDDEWADALVKELDPERRRMYEQQFQDVTEEGKIRGLNSDMVEELSEAIEQAESQVRSTCGRLLSEYNEIFISMVPKLTVSRSLGLSGHAPRTAETWHWIHAPLKRTGIR</sequence>
<dbReference type="EMBL" id="AHHD01000166">
    <property type="protein sequence ID" value="EKG19135.1"/>
    <property type="molecule type" value="Genomic_DNA"/>
</dbReference>
<evidence type="ECO:0008006" key="3">
    <source>
        <dbReference type="Google" id="ProtNLM"/>
    </source>
</evidence>
<dbReference type="STRING" id="1126212.K2SR16"/>
<accession>K2SR16</accession>
<gene>
    <name evidence="1" type="ORF">MPH_03656</name>
</gene>
<comment type="caution">
    <text evidence="1">The sequence shown here is derived from an EMBL/GenBank/DDBJ whole genome shotgun (WGS) entry which is preliminary data.</text>
</comment>
<evidence type="ECO:0000313" key="1">
    <source>
        <dbReference type="EMBL" id="EKG19135.1"/>
    </source>
</evidence>
<dbReference type="OrthoDB" id="2115692at2759"/>